<dbReference type="SMART" id="SM00460">
    <property type="entry name" value="TGc"/>
    <property type="match status" value="1"/>
</dbReference>
<evidence type="ECO:0000259" key="2">
    <source>
        <dbReference type="SMART" id="SM00460"/>
    </source>
</evidence>
<dbReference type="RefSeq" id="WP_150459592.1">
    <property type="nucleotide sequence ID" value="NZ_VYKK01000030.1"/>
</dbReference>
<comment type="caution">
    <text evidence="3">The sequence shown here is derived from an EMBL/GenBank/DDBJ whole genome shotgun (WGS) entry which is preliminary data.</text>
</comment>
<dbReference type="Gene3D" id="3.10.620.30">
    <property type="match status" value="1"/>
</dbReference>
<dbReference type="OrthoDB" id="9787782at2"/>
<dbReference type="SUPFAM" id="SSF54001">
    <property type="entry name" value="Cysteine proteinases"/>
    <property type="match status" value="1"/>
</dbReference>
<evidence type="ECO:0000313" key="4">
    <source>
        <dbReference type="Proteomes" id="UP000367750"/>
    </source>
</evidence>
<gene>
    <name evidence="3" type="ORF">F4V43_17675</name>
</gene>
<dbReference type="PANTHER" id="PTHR33490:SF3">
    <property type="entry name" value="CONSERVED INTEGRAL MEMBRANE PROTEIN"/>
    <property type="match status" value="1"/>
</dbReference>
<feature type="domain" description="Transglutaminase-like" evidence="2">
    <location>
        <begin position="184"/>
        <end position="242"/>
    </location>
</feature>
<dbReference type="EMBL" id="VYKK01000030">
    <property type="protein sequence ID" value="KAA8997127.1"/>
    <property type="molecule type" value="Genomic_DNA"/>
</dbReference>
<dbReference type="InterPro" id="IPR038765">
    <property type="entry name" value="Papain-like_cys_pep_sf"/>
</dbReference>
<dbReference type="Proteomes" id="UP000367750">
    <property type="component" value="Unassembled WGS sequence"/>
</dbReference>
<accession>A0A5J5FUT4</accession>
<feature type="chain" id="PRO_5023856668" evidence="1">
    <location>
        <begin position="29"/>
        <end position="268"/>
    </location>
</feature>
<protein>
    <submittedName>
        <fullName evidence="3">Transglutaminase domain-containing protein</fullName>
    </submittedName>
</protein>
<feature type="signal peptide" evidence="1">
    <location>
        <begin position="1"/>
        <end position="28"/>
    </location>
</feature>
<organism evidence="3 4">
    <name type="scientific">Paenibacillus spiritus</name>
    <dbReference type="NCBI Taxonomy" id="2496557"/>
    <lineage>
        <taxon>Bacteria</taxon>
        <taxon>Bacillati</taxon>
        <taxon>Bacillota</taxon>
        <taxon>Bacilli</taxon>
        <taxon>Bacillales</taxon>
        <taxon>Paenibacillaceae</taxon>
        <taxon>Paenibacillus</taxon>
    </lineage>
</organism>
<evidence type="ECO:0000313" key="3">
    <source>
        <dbReference type="EMBL" id="KAA8997127.1"/>
    </source>
</evidence>
<sequence>MNKKWYSMLLAGVIGLGALPLVPSSVQASADWMDTSKVSQGVVGVQYDVTPSVRTKVMITKDGKSYNYTLPSDSEEWFPLQQGNGSYQVSVLENTSGNKYKLIFSETVSLSLSNPNAAYLGSVQNIKWDATDKSIQIAKELTKNASTDMDKVKLIYNYVVDNIKYDYTLAANLPADYIPNIENTLSSKKGICYDYSALFAAMLRSVGVPTKLVMGSSDYVKEYHAWNEVMVGGTWITIDTTVDAGLAKSKKSVALAKSSSKYAPAKVY</sequence>
<dbReference type="AlphaFoldDB" id="A0A5J5FUT4"/>
<keyword evidence="4" id="KW-1185">Reference proteome</keyword>
<reference evidence="3 4" key="1">
    <citation type="submission" date="2019-09" db="EMBL/GenBank/DDBJ databases">
        <title>Bacillus ochoae sp. nov., Paenibacillus whitsoniae sp. nov., Paenibacillus spiritus sp. nov. Isolated from the Mars Exploration Rover during spacecraft assembly.</title>
        <authorList>
            <person name="Seuylemezian A."/>
            <person name="Vaishampayan P."/>
        </authorList>
    </citation>
    <scope>NUCLEOTIDE SEQUENCE [LARGE SCALE GENOMIC DNA]</scope>
    <source>
        <strain evidence="3 4">MER_111</strain>
    </source>
</reference>
<keyword evidence="1" id="KW-0732">Signal</keyword>
<dbReference type="Pfam" id="PF01841">
    <property type="entry name" value="Transglut_core"/>
    <property type="match status" value="1"/>
</dbReference>
<evidence type="ECO:0000256" key="1">
    <source>
        <dbReference type="SAM" id="SignalP"/>
    </source>
</evidence>
<proteinExistence type="predicted"/>
<name>A0A5J5FUT4_9BACL</name>
<dbReference type="InterPro" id="IPR002931">
    <property type="entry name" value="Transglutaminase-like"/>
</dbReference>
<dbReference type="PANTHER" id="PTHR33490">
    <property type="entry name" value="BLR5614 PROTEIN-RELATED"/>
    <property type="match status" value="1"/>
</dbReference>